<feature type="transmembrane region" description="Helical" evidence="1">
    <location>
        <begin position="59"/>
        <end position="79"/>
    </location>
</feature>
<evidence type="ECO:0008006" key="4">
    <source>
        <dbReference type="Google" id="ProtNLM"/>
    </source>
</evidence>
<protein>
    <recommendedName>
        <fullName evidence="4">Transmembrane protein</fullName>
    </recommendedName>
</protein>
<keyword evidence="1" id="KW-0812">Transmembrane</keyword>
<keyword evidence="3" id="KW-1185">Reference proteome</keyword>
<organism evidence="2 3">
    <name type="scientific">Clitoria ternatea</name>
    <name type="common">Butterfly pea</name>
    <dbReference type="NCBI Taxonomy" id="43366"/>
    <lineage>
        <taxon>Eukaryota</taxon>
        <taxon>Viridiplantae</taxon>
        <taxon>Streptophyta</taxon>
        <taxon>Embryophyta</taxon>
        <taxon>Tracheophyta</taxon>
        <taxon>Spermatophyta</taxon>
        <taxon>Magnoliopsida</taxon>
        <taxon>eudicotyledons</taxon>
        <taxon>Gunneridae</taxon>
        <taxon>Pentapetalae</taxon>
        <taxon>rosids</taxon>
        <taxon>fabids</taxon>
        <taxon>Fabales</taxon>
        <taxon>Fabaceae</taxon>
        <taxon>Papilionoideae</taxon>
        <taxon>50 kb inversion clade</taxon>
        <taxon>NPAAA clade</taxon>
        <taxon>indigoferoid/millettioid clade</taxon>
        <taxon>Phaseoleae</taxon>
        <taxon>Clitoria</taxon>
    </lineage>
</organism>
<keyword evidence="1" id="KW-0472">Membrane</keyword>
<evidence type="ECO:0000313" key="3">
    <source>
        <dbReference type="Proteomes" id="UP001359559"/>
    </source>
</evidence>
<proteinExistence type="predicted"/>
<dbReference type="EMBL" id="JAYKXN010000007">
    <property type="protein sequence ID" value="KAK7271152.1"/>
    <property type="molecule type" value="Genomic_DNA"/>
</dbReference>
<name>A0AAN9F749_CLITE</name>
<dbReference type="AlphaFoldDB" id="A0AAN9F749"/>
<reference evidence="2 3" key="1">
    <citation type="submission" date="2024-01" db="EMBL/GenBank/DDBJ databases">
        <title>The genomes of 5 underutilized Papilionoideae crops provide insights into root nodulation and disease resistance.</title>
        <authorList>
            <person name="Yuan L."/>
        </authorList>
    </citation>
    <scope>NUCLEOTIDE SEQUENCE [LARGE SCALE GENOMIC DNA]</scope>
    <source>
        <strain evidence="2">LY-2023</strain>
        <tissue evidence="2">Leaf</tissue>
    </source>
</reference>
<dbReference type="Proteomes" id="UP001359559">
    <property type="component" value="Unassembled WGS sequence"/>
</dbReference>
<evidence type="ECO:0000313" key="2">
    <source>
        <dbReference type="EMBL" id="KAK7271152.1"/>
    </source>
</evidence>
<keyword evidence="1" id="KW-1133">Transmembrane helix</keyword>
<evidence type="ECO:0000256" key="1">
    <source>
        <dbReference type="SAM" id="Phobius"/>
    </source>
</evidence>
<gene>
    <name evidence="2" type="ORF">RJT34_26808</name>
</gene>
<sequence>MRGHVTCLMQIKNQLRPFLGSRTTSLFGKKKLEKAKGKGDFKTRERITERAFHSSTLSLSLSLSLYAFVLTGTLAFFFMQSLRRH</sequence>
<accession>A0AAN9F749</accession>
<comment type="caution">
    <text evidence="2">The sequence shown here is derived from an EMBL/GenBank/DDBJ whole genome shotgun (WGS) entry which is preliminary data.</text>
</comment>